<dbReference type="SUPFAM" id="SSF55681">
    <property type="entry name" value="Class II aaRS and biotin synthetases"/>
    <property type="match status" value="1"/>
</dbReference>
<dbReference type="VEuPathDB" id="FungiDB:PSTT_14346"/>
<evidence type="ECO:0000313" key="2">
    <source>
        <dbReference type="Proteomes" id="UP000238274"/>
    </source>
</evidence>
<dbReference type="Proteomes" id="UP000238274">
    <property type="component" value="Unassembled WGS sequence"/>
</dbReference>
<keyword evidence="2" id="KW-1185">Reference proteome</keyword>
<dbReference type="OrthoDB" id="1931232at2759"/>
<organism evidence="1 2">
    <name type="scientific">Puccinia striiformis</name>
    <dbReference type="NCBI Taxonomy" id="27350"/>
    <lineage>
        <taxon>Eukaryota</taxon>
        <taxon>Fungi</taxon>
        <taxon>Dikarya</taxon>
        <taxon>Basidiomycota</taxon>
        <taxon>Pucciniomycotina</taxon>
        <taxon>Pucciniomycetes</taxon>
        <taxon>Pucciniales</taxon>
        <taxon>Pucciniaceae</taxon>
        <taxon>Puccinia</taxon>
    </lineage>
</organism>
<protein>
    <submittedName>
        <fullName evidence="1">Uncharacterized protein</fullName>
    </submittedName>
</protein>
<dbReference type="VEuPathDB" id="FungiDB:PSHT_04472"/>
<name>A0A2S4WCY5_9BASI</name>
<evidence type="ECO:0000313" key="1">
    <source>
        <dbReference type="EMBL" id="POW19598.1"/>
    </source>
</evidence>
<proteinExistence type="predicted"/>
<reference evidence="2" key="2">
    <citation type="journal article" date="2018" name="BMC Genomics">
        <title>Genomic insights into host adaptation between the wheat stripe rust pathogen (Puccinia striiformis f. sp. tritici) and the barley stripe rust pathogen (Puccinia striiformis f. sp. hordei).</title>
        <authorList>
            <person name="Xia C."/>
            <person name="Wang M."/>
            <person name="Yin C."/>
            <person name="Cornejo O.E."/>
            <person name="Hulbert S.H."/>
            <person name="Chen X."/>
        </authorList>
    </citation>
    <scope>NUCLEOTIDE SEQUENCE [LARGE SCALE GENOMIC DNA]</scope>
    <source>
        <strain evidence="2">93TX-2</strain>
    </source>
</reference>
<dbReference type="Gene3D" id="3.30.930.10">
    <property type="entry name" value="Bira Bifunctional Protein, Domain 2"/>
    <property type="match status" value="1"/>
</dbReference>
<comment type="caution">
    <text evidence="1">The sequence shown here is derived from an EMBL/GenBank/DDBJ whole genome shotgun (WGS) entry which is preliminary data.</text>
</comment>
<dbReference type="EMBL" id="PKSM01000046">
    <property type="protein sequence ID" value="POW19598.1"/>
    <property type="molecule type" value="Genomic_DNA"/>
</dbReference>
<accession>A0A2S4WCY5</accession>
<reference evidence="1 2" key="1">
    <citation type="submission" date="2017-12" db="EMBL/GenBank/DDBJ databases">
        <title>Gene loss provides genomic basis for host adaptation in cereal stripe rust fungi.</title>
        <authorList>
            <person name="Xia C."/>
        </authorList>
    </citation>
    <scope>NUCLEOTIDE SEQUENCE [LARGE SCALE GENOMIC DNA]</scope>
    <source>
        <strain evidence="1 2">93TX-2</strain>
    </source>
</reference>
<dbReference type="AlphaFoldDB" id="A0A2S4WCY5"/>
<gene>
    <name evidence="1" type="ORF">PSHT_04472</name>
</gene>
<dbReference type="InterPro" id="IPR045864">
    <property type="entry name" value="aa-tRNA-synth_II/BPL/LPL"/>
</dbReference>
<reference evidence="2" key="3">
    <citation type="journal article" date="2018" name="Mol. Plant Microbe Interact.">
        <title>Genome sequence resources for the wheat stripe rust pathogen (Puccinia striiformis f. sp. tritici) and the barley stripe rust pathogen (Puccinia striiformis f. sp. hordei).</title>
        <authorList>
            <person name="Xia C."/>
            <person name="Wang M."/>
            <person name="Yin C."/>
            <person name="Cornejo O.E."/>
            <person name="Hulbert S.H."/>
            <person name="Chen X."/>
        </authorList>
    </citation>
    <scope>NUCLEOTIDE SEQUENCE [LARGE SCALE GENOMIC DNA]</scope>
    <source>
        <strain evidence="2">93TX-2</strain>
    </source>
</reference>
<sequence length="74" mass="8341">MLPLIIWGQSLASEHEKWLADSYAQGPIFVTNYPASFKPFHMRQTNLSSNSSLHGQTVACFNLLVPGWVDSYKN</sequence>